<keyword evidence="1" id="KW-0732">Signal</keyword>
<keyword evidence="3" id="KW-1185">Reference proteome</keyword>
<reference evidence="2 3" key="1">
    <citation type="submission" date="2016-10" db="EMBL/GenBank/DDBJ databases">
        <title>The genome of Paramicrosporidium saccamoebae is the missing link in understanding Cryptomycota and Microsporidia evolution.</title>
        <authorList>
            <person name="Quandt C.A."/>
            <person name="Beaudet D."/>
            <person name="Corsaro D."/>
            <person name="Michel R."/>
            <person name="Corradi N."/>
            <person name="James T."/>
        </authorList>
    </citation>
    <scope>NUCLEOTIDE SEQUENCE [LARGE SCALE GENOMIC DNA]</scope>
    <source>
        <strain evidence="2 3">KSL3</strain>
    </source>
</reference>
<name>A0A2H9TJG6_9FUNG</name>
<dbReference type="Proteomes" id="UP000240830">
    <property type="component" value="Unassembled WGS sequence"/>
</dbReference>
<organism evidence="2 3">
    <name type="scientific">Paramicrosporidium saccamoebae</name>
    <dbReference type="NCBI Taxonomy" id="1246581"/>
    <lineage>
        <taxon>Eukaryota</taxon>
        <taxon>Fungi</taxon>
        <taxon>Fungi incertae sedis</taxon>
        <taxon>Cryptomycota</taxon>
        <taxon>Cryptomycota incertae sedis</taxon>
        <taxon>Paramicrosporidium</taxon>
    </lineage>
</organism>
<comment type="caution">
    <text evidence="2">The sequence shown here is derived from an EMBL/GenBank/DDBJ whole genome shotgun (WGS) entry which is preliminary data.</text>
</comment>
<evidence type="ECO:0000313" key="2">
    <source>
        <dbReference type="EMBL" id="PJF17897.1"/>
    </source>
</evidence>
<gene>
    <name evidence="2" type="ORF">PSACC_02211</name>
</gene>
<feature type="signal peptide" evidence="1">
    <location>
        <begin position="1"/>
        <end position="19"/>
    </location>
</feature>
<accession>A0A2H9TJG6</accession>
<sequence length="733" mass="81390">MKSFDALLFTLYVCSLALASSSEHPAQDHLSIFTRDSTEESDESDKSVPSFSALLESLRGGSTFKHLETTEPLPSFFSQRPRTEASRAATENLVVRPKKFPGPLLATVVPDLLPPTPQETSGSRPIRPVFDKTVSSNPEIKVLRLPSRSNQVRQMDKTNFHFPPDQYNPENGSSAAYPRTATVPPPELRPVQAKPIESDFYPSRRSVGTVTSPPRPEFRLYPTVQPSDQPMYQGINSSQTTGPAPVRTQAQVDKPDSFLTLDTQNATIHQTSVGRAEWFRKSYNHNSASQTTRPNSESPVVFSERHYCGFLRPKESTSHLWSRGGFMGYRITGQQMFFLDGYALGIKLNHGRIETWRNCDLDEEALQFETFKANTEESDEHGKSVPSFSALIKSLRNGSTSGPLETSEPLQEFFAQLPQPGLTRENIETSVTRPKTFRDPLLAIREPDASPLASQVLSDLTLGIPASNSSDDLKLGNKALRPLSRPNPELQVRKTDFYSRPGQPNTGRRIIAPPLMAVIPASEPCSVQTKIIGSDLRPSSGTVGAAKPPSQSTCHPYLTFQSIGQQTHQKTTNPEALESVPIHKQLQANRSGPHPSLDTQNETTLRTVFERAQWFQSSTTYYYSSQTASPDLQSPIVFSQRHYHGVIRPKMYSSHMVAKSRFMGSKISSSRILFLDNYRIGNPISQTRDMNWDSHKLDENGLQLENFKVGKSVYVIAIISTVPTSSTSSTSGD</sequence>
<protein>
    <submittedName>
        <fullName evidence="2">Uncharacterized protein</fullName>
    </submittedName>
</protein>
<evidence type="ECO:0000256" key="1">
    <source>
        <dbReference type="SAM" id="SignalP"/>
    </source>
</evidence>
<evidence type="ECO:0000313" key="3">
    <source>
        <dbReference type="Proteomes" id="UP000240830"/>
    </source>
</evidence>
<feature type="chain" id="PRO_5014170588" evidence="1">
    <location>
        <begin position="20"/>
        <end position="733"/>
    </location>
</feature>
<dbReference type="AlphaFoldDB" id="A0A2H9TJG6"/>
<dbReference type="EMBL" id="MTSL01000150">
    <property type="protein sequence ID" value="PJF17897.1"/>
    <property type="molecule type" value="Genomic_DNA"/>
</dbReference>
<proteinExistence type="predicted"/>